<reference evidence="9 10" key="1">
    <citation type="journal article" date="2014" name="Environ. Microbiol.">
        <title>The nitrate-ammonifying and nosZ-carrying bacterium Bacillus vireti is a potent source and sink for nitric and nitrous oxide under high nitrate conditions.</title>
        <authorList>
            <person name="Mania D."/>
            <person name="Heylen K."/>
            <person name="van Spanning R.J."/>
            <person name="Frostegard A."/>
        </authorList>
    </citation>
    <scope>NUCLEOTIDE SEQUENCE [LARGE SCALE GENOMIC DNA]</scope>
    <source>
        <strain evidence="9 10">LMG 21834</strain>
    </source>
</reference>
<keyword evidence="6 7" id="KW-0472">Membrane</keyword>
<dbReference type="SUPFAM" id="SSF161098">
    <property type="entry name" value="MetI-like"/>
    <property type="match status" value="1"/>
</dbReference>
<dbReference type="CDD" id="cd06261">
    <property type="entry name" value="TM_PBP2"/>
    <property type="match status" value="1"/>
</dbReference>
<keyword evidence="2 7" id="KW-0813">Transport</keyword>
<evidence type="ECO:0000256" key="1">
    <source>
        <dbReference type="ARBA" id="ARBA00004651"/>
    </source>
</evidence>
<evidence type="ECO:0000256" key="3">
    <source>
        <dbReference type="ARBA" id="ARBA00022475"/>
    </source>
</evidence>
<gene>
    <name evidence="9" type="ORF">BAVI_01230</name>
</gene>
<accession>A0AB94IUG0</accession>
<evidence type="ECO:0000256" key="4">
    <source>
        <dbReference type="ARBA" id="ARBA00022692"/>
    </source>
</evidence>
<name>A0AB94IUG0_9BACI</name>
<feature type="domain" description="ABC transmembrane type-1" evidence="8">
    <location>
        <begin position="92"/>
        <end position="302"/>
    </location>
</feature>
<evidence type="ECO:0000256" key="2">
    <source>
        <dbReference type="ARBA" id="ARBA00022448"/>
    </source>
</evidence>
<keyword evidence="5 7" id="KW-1133">Transmembrane helix</keyword>
<proteinExistence type="inferred from homology"/>
<dbReference type="SUPFAM" id="SSF160964">
    <property type="entry name" value="MalF N-terminal region-like"/>
    <property type="match status" value="1"/>
</dbReference>
<organism evidence="9 10">
    <name type="scientific">Neobacillus vireti LMG 21834</name>
    <dbReference type="NCBI Taxonomy" id="1131730"/>
    <lineage>
        <taxon>Bacteria</taxon>
        <taxon>Bacillati</taxon>
        <taxon>Bacillota</taxon>
        <taxon>Bacilli</taxon>
        <taxon>Bacillales</taxon>
        <taxon>Bacillaceae</taxon>
        <taxon>Neobacillus</taxon>
    </lineage>
</organism>
<evidence type="ECO:0000313" key="9">
    <source>
        <dbReference type="EMBL" id="ETI70646.1"/>
    </source>
</evidence>
<dbReference type="PANTHER" id="PTHR30193:SF37">
    <property type="entry name" value="INNER MEMBRANE ABC TRANSPORTER PERMEASE PROTEIN YCJO"/>
    <property type="match status" value="1"/>
</dbReference>
<feature type="transmembrane region" description="Helical" evidence="7">
    <location>
        <begin position="232"/>
        <end position="253"/>
    </location>
</feature>
<dbReference type="RefSeq" id="WP_024026468.1">
    <property type="nucleotide sequence ID" value="NZ_ALAN01000011.1"/>
</dbReference>
<dbReference type="Gene3D" id="1.10.3720.10">
    <property type="entry name" value="MetI-like"/>
    <property type="match status" value="1"/>
</dbReference>
<evidence type="ECO:0000256" key="6">
    <source>
        <dbReference type="ARBA" id="ARBA00023136"/>
    </source>
</evidence>
<dbReference type="Pfam" id="PF00528">
    <property type="entry name" value="BPD_transp_1"/>
    <property type="match status" value="1"/>
</dbReference>
<feature type="transmembrane region" description="Helical" evidence="7">
    <location>
        <begin position="172"/>
        <end position="193"/>
    </location>
</feature>
<dbReference type="AlphaFoldDB" id="A0AB94IUG0"/>
<dbReference type="PROSITE" id="PS50928">
    <property type="entry name" value="ABC_TM1"/>
    <property type="match status" value="1"/>
</dbReference>
<feature type="transmembrane region" description="Helical" evidence="7">
    <location>
        <begin position="273"/>
        <end position="306"/>
    </location>
</feature>
<dbReference type="InterPro" id="IPR035906">
    <property type="entry name" value="MetI-like_sf"/>
</dbReference>
<evidence type="ECO:0000256" key="7">
    <source>
        <dbReference type="RuleBase" id="RU363032"/>
    </source>
</evidence>
<feature type="transmembrane region" description="Helical" evidence="7">
    <location>
        <begin position="98"/>
        <end position="117"/>
    </location>
</feature>
<evidence type="ECO:0000256" key="5">
    <source>
        <dbReference type="ARBA" id="ARBA00022989"/>
    </source>
</evidence>
<keyword evidence="3" id="KW-1003">Cell membrane</keyword>
<dbReference type="GO" id="GO:0005886">
    <property type="term" value="C:plasma membrane"/>
    <property type="evidence" value="ECO:0007669"/>
    <property type="project" value="UniProtKB-SubCell"/>
</dbReference>
<evidence type="ECO:0000313" key="10">
    <source>
        <dbReference type="Proteomes" id="UP000018877"/>
    </source>
</evidence>
<feature type="transmembrane region" description="Helical" evidence="7">
    <location>
        <begin position="129"/>
        <end position="152"/>
    </location>
</feature>
<dbReference type="GO" id="GO:0055085">
    <property type="term" value="P:transmembrane transport"/>
    <property type="evidence" value="ECO:0007669"/>
    <property type="project" value="InterPro"/>
</dbReference>
<dbReference type="Proteomes" id="UP000018877">
    <property type="component" value="Unassembled WGS sequence"/>
</dbReference>
<dbReference type="EMBL" id="ALAN01000011">
    <property type="protein sequence ID" value="ETI70646.1"/>
    <property type="molecule type" value="Genomic_DNA"/>
</dbReference>
<dbReference type="InterPro" id="IPR051393">
    <property type="entry name" value="ABC_transporter_permease"/>
</dbReference>
<keyword evidence="4 7" id="KW-0812">Transmembrane</keyword>
<sequence length="310" mass="34573">MINAGVNKELKMSSGIEKHSGKNRINFSPYLYIGPHLILFAIFFLFPTLYGIYISFTNWDLIGDPEFVGFANYKEILFNQDSTFYDQLRTGLGNTFKFVLFTVPACIIVPLLLAAGLNTKPKGMKFFQALFYMPTLFSVSAVMIIFSMLYSVSFGPLNHYLNVETNWLATQPYAWITLVTVTVWWTIGANMIIYQAALNGISKDLYEAASMDGANSIQRFFRITLPSIRAQILYTVVITTIAQFNVYGQPLMLTKGGPTSSTTVLLMYIQENAFGSGISIAGIGAALAVILGLCIMVVSAIQFFFLRQRD</sequence>
<evidence type="ECO:0000259" key="8">
    <source>
        <dbReference type="PROSITE" id="PS50928"/>
    </source>
</evidence>
<keyword evidence="10" id="KW-1185">Reference proteome</keyword>
<comment type="similarity">
    <text evidence="7">Belongs to the binding-protein-dependent transport system permease family.</text>
</comment>
<feature type="transmembrane region" description="Helical" evidence="7">
    <location>
        <begin position="30"/>
        <end position="53"/>
    </location>
</feature>
<dbReference type="PANTHER" id="PTHR30193">
    <property type="entry name" value="ABC TRANSPORTER PERMEASE PROTEIN"/>
    <property type="match status" value="1"/>
</dbReference>
<protein>
    <submittedName>
        <fullName evidence="9">Sugar ABC transporter permease</fullName>
    </submittedName>
</protein>
<dbReference type="InterPro" id="IPR000515">
    <property type="entry name" value="MetI-like"/>
</dbReference>
<comment type="caution">
    <text evidence="9">The sequence shown here is derived from an EMBL/GenBank/DDBJ whole genome shotgun (WGS) entry which is preliminary data.</text>
</comment>
<comment type="subcellular location">
    <subcellularLocation>
        <location evidence="1 7">Cell membrane</location>
        <topology evidence="1 7">Multi-pass membrane protein</topology>
    </subcellularLocation>
</comment>